<dbReference type="Pfam" id="PF01408">
    <property type="entry name" value="GFO_IDH_MocA"/>
    <property type="match status" value="1"/>
</dbReference>
<gene>
    <name evidence="2" type="ORF">MNBD_PLANCTO02-3400</name>
</gene>
<accession>A0A3B1DIB4</accession>
<feature type="domain" description="Gfo/Idh/MocA-like oxidoreductase N-terminal" evidence="1">
    <location>
        <begin position="45"/>
        <end position="173"/>
    </location>
</feature>
<protein>
    <submittedName>
        <fullName evidence="2">Myo-inositol 2-dehydrogenase</fullName>
        <ecNumber evidence="2">1.1.1.18</ecNumber>
    </submittedName>
</protein>
<dbReference type="Gene3D" id="3.40.50.720">
    <property type="entry name" value="NAD(P)-binding Rossmann-like Domain"/>
    <property type="match status" value="1"/>
</dbReference>
<proteinExistence type="predicted"/>
<dbReference type="InterPro" id="IPR019546">
    <property type="entry name" value="TAT_signal_bac_arc"/>
</dbReference>
<dbReference type="GO" id="GO:0050112">
    <property type="term" value="F:inositol 2-dehydrogenase (NAD+) activity"/>
    <property type="evidence" value="ECO:0007669"/>
    <property type="project" value="UniProtKB-EC"/>
</dbReference>
<reference evidence="2" key="1">
    <citation type="submission" date="2018-06" db="EMBL/GenBank/DDBJ databases">
        <authorList>
            <person name="Zhirakovskaya E."/>
        </authorList>
    </citation>
    <scope>NUCLEOTIDE SEQUENCE</scope>
</reference>
<dbReference type="EC" id="1.1.1.18" evidence="2"/>
<dbReference type="InterPro" id="IPR000683">
    <property type="entry name" value="Gfo/Idh/MocA-like_OxRdtase_N"/>
</dbReference>
<evidence type="ECO:0000313" key="2">
    <source>
        <dbReference type="EMBL" id="VAX38661.1"/>
    </source>
</evidence>
<keyword evidence="2" id="KW-0560">Oxidoreductase</keyword>
<dbReference type="AlphaFoldDB" id="A0A3B1DIB4"/>
<dbReference type="PANTHER" id="PTHR43818">
    <property type="entry name" value="BCDNA.GH03377"/>
    <property type="match status" value="1"/>
</dbReference>
<dbReference type="NCBIfam" id="TIGR01409">
    <property type="entry name" value="TAT_signal_seq"/>
    <property type="match status" value="1"/>
</dbReference>
<name>A0A3B1DIB4_9ZZZZ</name>
<dbReference type="Gene3D" id="3.30.360.10">
    <property type="entry name" value="Dihydrodipicolinate Reductase, domain 2"/>
    <property type="match status" value="1"/>
</dbReference>
<dbReference type="PANTHER" id="PTHR43818:SF5">
    <property type="entry name" value="OXIDOREDUCTASE FAMILY PROTEIN"/>
    <property type="match status" value="1"/>
</dbReference>
<dbReference type="PROSITE" id="PS51318">
    <property type="entry name" value="TAT"/>
    <property type="match status" value="1"/>
</dbReference>
<dbReference type="GO" id="GO:0000166">
    <property type="term" value="F:nucleotide binding"/>
    <property type="evidence" value="ECO:0007669"/>
    <property type="project" value="InterPro"/>
</dbReference>
<dbReference type="InterPro" id="IPR050463">
    <property type="entry name" value="Gfo/Idh/MocA_oxidrdct_glycsds"/>
</dbReference>
<organism evidence="2">
    <name type="scientific">hydrothermal vent metagenome</name>
    <dbReference type="NCBI Taxonomy" id="652676"/>
    <lineage>
        <taxon>unclassified sequences</taxon>
        <taxon>metagenomes</taxon>
        <taxon>ecological metagenomes</taxon>
    </lineage>
</organism>
<dbReference type="InterPro" id="IPR006311">
    <property type="entry name" value="TAT_signal"/>
</dbReference>
<sequence>MTDQPTNNTSRRDFMKTTGIATLGAAALGSLPMTAGAFNSNDDTIKVALIGCGGRGTGAATQALLTNGKVKLVAMGDAFRDHIDKSLMRIKNQFKKRPERVDVKEEMKFTGFDAYKKIMALDVDLVILATPPGFRPIHFEAAVNANKNVFMEKPVATDAPGIRAVLAAAEVAKQKNLKIGVGLQRHHQKPYMETIDRIKNGEIGDVIAMRVYWNGGGVWDPRKKRDEVSGEMEYQMRNWYYYSWICGDHIVEQHIHNLDVGNWIKGSYPVSVEGMGGREVRIDKKYGNIFDHFANEYTYEDGTKMFSQCRHIRGCVNSVSEHVHGSKGTANVGRSIILSGDKKWRCKEKGKNPYEQEHDDLFAAIRNNKPYSEAVNGAMSTMTAILGRMATYSGKKVTMEKGLASNLSLLPEKFAWDAKPKDLPDENGFYHVPIPGVDKAF</sequence>
<dbReference type="SUPFAM" id="SSF51735">
    <property type="entry name" value="NAD(P)-binding Rossmann-fold domains"/>
    <property type="match status" value="1"/>
</dbReference>
<evidence type="ECO:0000259" key="1">
    <source>
        <dbReference type="Pfam" id="PF01408"/>
    </source>
</evidence>
<dbReference type="SUPFAM" id="SSF55347">
    <property type="entry name" value="Glyceraldehyde-3-phosphate dehydrogenase-like, C-terminal domain"/>
    <property type="match status" value="1"/>
</dbReference>
<dbReference type="InterPro" id="IPR036291">
    <property type="entry name" value="NAD(P)-bd_dom_sf"/>
</dbReference>
<dbReference type="EMBL" id="UOGL01000240">
    <property type="protein sequence ID" value="VAX38661.1"/>
    <property type="molecule type" value="Genomic_DNA"/>
</dbReference>